<accession>A0ABN8NKL6</accession>
<dbReference type="Gene3D" id="1.25.40.420">
    <property type="match status" value="1"/>
</dbReference>
<dbReference type="PANTHER" id="PTHR24412:SF497">
    <property type="entry name" value="KELCH-LIKE PROTEIN 18"/>
    <property type="match status" value="1"/>
</dbReference>
<name>A0ABN8NKL6_9CNID</name>
<dbReference type="Pfam" id="PF00651">
    <property type="entry name" value="BTB"/>
    <property type="match status" value="1"/>
</dbReference>
<dbReference type="SUPFAM" id="SSF54695">
    <property type="entry name" value="POZ domain"/>
    <property type="match status" value="1"/>
</dbReference>
<dbReference type="SMART" id="SM00225">
    <property type="entry name" value="BTB"/>
    <property type="match status" value="1"/>
</dbReference>
<evidence type="ECO:0000256" key="2">
    <source>
        <dbReference type="ARBA" id="ARBA00022737"/>
    </source>
</evidence>
<evidence type="ECO:0000313" key="4">
    <source>
        <dbReference type="EMBL" id="CAH3113084.1"/>
    </source>
</evidence>
<protein>
    <recommendedName>
        <fullName evidence="3">BTB domain-containing protein</fullName>
    </recommendedName>
</protein>
<feature type="domain" description="BTB" evidence="3">
    <location>
        <begin position="36"/>
        <end position="107"/>
    </location>
</feature>
<keyword evidence="5" id="KW-1185">Reference proteome</keyword>
<gene>
    <name evidence="4" type="ORF">PLOB_00021311</name>
</gene>
<dbReference type="SUPFAM" id="SSF117281">
    <property type="entry name" value="Kelch motif"/>
    <property type="match status" value="1"/>
</dbReference>
<dbReference type="Proteomes" id="UP001159405">
    <property type="component" value="Unassembled WGS sequence"/>
</dbReference>
<dbReference type="SMART" id="SM00875">
    <property type="entry name" value="BACK"/>
    <property type="match status" value="1"/>
</dbReference>
<dbReference type="InterPro" id="IPR015915">
    <property type="entry name" value="Kelch-typ_b-propeller"/>
</dbReference>
<dbReference type="PROSITE" id="PS50097">
    <property type="entry name" value="BTB"/>
    <property type="match status" value="1"/>
</dbReference>
<dbReference type="EMBL" id="CALNXK010000025">
    <property type="protein sequence ID" value="CAH3113084.1"/>
    <property type="molecule type" value="Genomic_DNA"/>
</dbReference>
<proteinExistence type="predicted"/>
<dbReference type="PIRSF" id="PIRSF037037">
    <property type="entry name" value="Kelch-like_protein_gigaxonin"/>
    <property type="match status" value="1"/>
</dbReference>
<dbReference type="CDD" id="cd18186">
    <property type="entry name" value="BTB_POZ_ZBTB_KLHL-like"/>
    <property type="match status" value="1"/>
</dbReference>
<comment type="caution">
    <text evidence="4">The sequence shown here is derived from an EMBL/GenBank/DDBJ whole genome shotgun (WGS) entry which is preliminary data.</text>
</comment>
<reference evidence="4 5" key="1">
    <citation type="submission" date="2022-05" db="EMBL/GenBank/DDBJ databases">
        <authorList>
            <consortium name="Genoscope - CEA"/>
            <person name="William W."/>
        </authorList>
    </citation>
    <scope>NUCLEOTIDE SEQUENCE [LARGE SCALE GENOMIC DNA]</scope>
</reference>
<dbReference type="PANTHER" id="PTHR24412">
    <property type="entry name" value="KELCH PROTEIN"/>
    <property type="match status" value="1"/>
</dbReference>
<organism evidence="4 5">
    <name type="scientific">Porites lobata</name>
    <dbReference type="NCBI Taxonomy" id="104759"/>
    <lineage>
        <taxon>Eukaryota</taxon>
        <taxon>Metazoa</taxon>
        <taxon>Cnidaria</taxon>
        <taxon>Anthozoa</taxon>
        <taxon>Hexacorallia</taxon>
        <taxon>Scleractinia</taxon>
        <taxon>Fungiina</taxon>
        <taxon>Poritidae</taxon>
        <taxon>Porites</taxon>
    </lineage>
</organism>
<sequence>MSVDLASEPISETERQQYCVEMMQRLNIQRRNEDSCDLILEVGSGDDQARLKAHRNVLCAASPFFYNALNTEMKEKKEGVIRLEEASKGLMEDILEYLYTGHVYISERNAVDLLAMADYLIIPSLKVKSCEVITQSMSHTNCLLFYYAAMRYQCTGLQERTRNFIFANFMSVTGTDDFLELSRKQVEEWISSDEIKVKSEEEVFQVIVRWMEEREIGEREEFFQLLRHVRFMHVPRSYVLSNILPHPLVKGSEACMAFALDSTKTTSLNGLARPPRNCLKRCEHGLFTIGREKSFCYLPSENKWHEMCNLLSETKFPPSSSALCSKLYVSREEIERYDPFSNSWVSLMYNRGVDKYKRPALVTFQGFLFVVGGVTSEKRVVDKVHKYNPDTDLWQEVAPMSGWSLNGVVNVVEKYDPERNSWSRVASTREKKMYCCGVMVNSKVFLFGGLKSTAPKVTSTLTEIYDPLSDVWTSVQYTPLRSLPVCAVSLKQDIFVLVLSRENDQVVSRVNIYNGDTNEWNLCADAPTGVQLFSLAPLKIPRDILTACKVVT</sequence>
<dbReference type="Pfam" id="PF07707">
    <property type="entry name" value="BACK"/>
    <property type="match status" value="1"/>
</dbReference>
<dbReference type="InterPro" id="IPR017096">
    <property type="entry name" value="BTB-kelch_protein"/>
</dbReference>
<evidence type="ECO:0000256" key="1">
    <source>
        <dbReference type="ARBA" id="ARBA00022441"/>
    </source>
</evidence>
<evidence type="ECO:0000259" key="3">
    <source>
        <dbReference type="PROSITE" id="PS50097"/>
    </source>
</evidence>
<dbReference type="InterPro" id="IPR011333">
    <property type="entry name" value="SKP1/BTB/POZ_sf"/>
</dbReference>
<dbReference type="Pfam" id="PF01344">
    <property type="entry name" value="Kelch_1"/>
    <property type="match status" value="1"/>
</dbReference>
<dbReference type="Gene3D" id="3.30.710.10">
    <property type="entry name" value="Potassium Channel Kv1.1, Chain A"/>
    <property type="match status" value="1"/>
</dbReference>
<dbReference type="InterPro" id="IPR006652">
    <property type="entry name" value="Kelch_1"/>
</dbReference>
<dbReference type="Gene3D" id="2.120.10.80">
    <property type="entry name" value="Kelch-type beta propeller"/>
    <property type="match status" value="2"/>
</dbReference>
<evidence type="ECO:0000313" key="5">
    <source>
        <dbReference type="Proteomes" id="UP001159405"/>
    </source>
</evidence>
<dbReference type="InterPro" id="IPR011705">
    <property type="entry name" value="BACK"/>
</dbReference>
<keyword evidence="1" id="KW-0880">Kelch repeat</keyword>
<dbReference type="SMART" id="SM00612">
    <property type="entry name" value="Kelch"/>
    <property type="match status" value="3"/>
</dbReference>
<keyword evidence="2" id="KW-0677">Repeat</keyword>
<dbReference type="InterPro" id="IPR000210">
    <property type="entry name" value="BTB/POZ_dom"/>
</dbReference>